<evidence type="ECO:0000256" key="6">
    <source>
        <dbReference type="ARBA" id="ARBA00048117"/>
    </source>
</evidence>
<feature type="binding site" evidence="7">
    <location>
        <position position="125"/>
    </location>
    <ligand>
        <name>Fe cation</name>
        <dbReference type="ChEBI" id="CHEBI:24875"/>
    </ligand>
</feature>
<dbReference type="HAMAP" id="MF_01445">
    <property type="entry name" value="TsaD"/>
    <property type="match status" value="1"/>
</dbReference>
<evidence type="ECO:0000256" key="4">
    <source>
        <dbReference type="ARBA" id="ARBA00023004"/>
    </source>
</evidence>
<evidence type="ECO:0000256" key="7">
    <source>
        <dbReference type="HAMAP-Rule" id="MF_01445"/>
    </source>
</evidence>
<feature type="domain" description="Gcp-like" evidence="8">
    <location>
        <begin position="43"/>
        <end position="323"/>
    </location>
</feature>
<evidence type="ECO:0000256" key="1">
    <source>
        <dbReference type="ARBA" id="ARBA00022679"/>
    </source>
</evidence>
<evidence type="ECO:0000313" key="9">
    <source>
        <dbReference type="EMBL" id="MBF5059150.1"/>
    </source>
</evidence>
<accession>A0ABS0AYD6</accession>
<keyword evidence="3 7" id="KW-0479">Metal-binding</keyword>
<dbReference type="Pfam" id="PF00814">
    <property type="entry name" value="TsaD"/>
    <property type="match status" value="1"/>
</dbReference>
<keyword evidence="2 7" id="KW-0819">tRNA processing</keyword>
<evidence type="ECO:0000256" key="5">
    <source>
        <dbReference type="ARBA" id="ARBA00023315"/>
    </source>
</evidence>
<evidence type="ECO:0000256" key="2">
    <source>
        <dbReference type="ARBA" id="ARBA00022694"/>
    </source>
</evidence>
<feature type="binding site" evidence="7">
    <location>
        <begin position="147"/>
        <end position="151"/>
    </location>
    <ligand>
        <name>substrate</name>
    </ligand>
</feature>
<evidence type="ECO:0000256" key="3">
    <source>
        <dbReference type="ARBA" id="ARBA00022723"/>
    </source>
</evidence>
<dbReference type="PRINTS" id="PR00789">
    <property type="entry name" value="OSIALOPTASE"/>
</dbReference>
<dbReference type="NCBIfam" id="TIGR00329">
    <property type="entry name" value="gcp_kae1"/>
    <property type="match status" value="1"/>
</dbReference>
<reference evidence="9 10" key="1">
    <citation type="submission" date="2020-01" db="EMBL/GenBank/DDBJ databases">
        <title>Draft genome sequence of Cand. Neptunochlamydia vexilliferae K9.</title>
        <authorList>
            <person name="Schulz F."/>
            <person name="Koestlbacher S."/>
            <person name="Wascher F."/>
            <person name="Pizzetti I."/>
            <person name="Horn M."/>
        </authorList>
    </citation>
    <scope>NUCLEOTIDE SEQUENCE [LARGE SCALE GENOMIC DNA]</scope>
    <source>
        <strain evidence="9 10">K9</strain>
    </source>
</reference>
<dbReference type="EMBL" id="JAAEJV010000012">
    <property type="protein sequence ID" value="MBF5059150.1"/>
    <property type="molecule type" value="Genomic_DNA"/>
</dbReference>
<dbReference type="InterPro" id="IPR000905">
    <property type="entry name" value="Gcp-like_dom"/>
</dbReference>
<dbReference type="EC" id="2.3.1.234" evidence="7"/>
<dbReference type="SUPFAM" id="SSF53067">
    <property type="entry name" value="Actin-like ATPase domain"/>
    <property type="match status" value="1"/>
</dbReference>
<name>A0ABS0AYD6_9BACT</name>
<dbReference type="Proteomes" id="UP001194714">
    <property type="component" value="Unassembled WGS sequence"/>
</dbReference>
<dbReference type="InterPro" id="IPR022450">
    <property type="entry name" value="TsaD"/>
</dbReference>
<dbReference type="InterPro" id="IPR043129">
    <property type="entry name" value="ATPase_NBD"/>
</dbReference>
<keyword evidence="1 7" id="KW-0808">Transferase</keyword>
<keyword evidence="7" id="KW-0963">Cytoplasm</keyword>
<proteinExistence type="inferred from homology"/>
<feature type="binding site" evidence="7">
    <location>
        <position position="180"/>
    </location>
    <ligand>
        <name>substrate</name>
    </ligand>
</feature>
<feature type="binding site" evidence="7">
    <location>
        <position position="129"/>
    </location>
    <ligand>
        <name>Fe cation</name>
        <dbReference type="ChEBI" id="CHEBI:24875"/>
    </ligand>
</feature>
<dbReference type="GO" id="GO:0061711">
    <property type="term" value="F:tRNA N(6)-L-threonylcarbamoyladenine synthase activity"/>
    <property type="evidence" value="ECO:0007669"/>
    <property type="project" value="UniProtKB-EC"/>
</dbReference>
<feature type="binding site" evidence="7">
    <location>
        <position position="293"/>
    </location>
    <ligand>
        <name>substrate</name>
    </ligand>
</feature>
<keyword evidence="4 7" id="KW-0408">Iron</keyword>
<keyword evidence="5 7" id="KW-0012">Acyltransferase</keyword>
<dbReference type="InterPro" id="IPR017861">
    <property type="entry name" value="KAE1/TsaD"/>
</dbReference>
<dbReference type="Gene3D" id="3.30.420.40">
    <property type="match status" value="2"/>
</dbReference>
<feature type="binding site" evidence="7">
    <location>
        <position position="193"/>
    </location>
    <ligand>
        <name>substrate</name>
    </ligand>
</feature>
<comment type="caution">
    <text evidence="9">The sequence shown here is derived from an EMBL/GenBank/DDBJ whole genome shotgun (WGS) entry which is preliminary data.</text>
</comment>
<protein>
    <recommendedName>
        <fullName evidence="7">tRNA N6-adenosine threonylcarbamoyltransferase</fullName>
        <ecNumber evidence="7">2.3.1.234</ecNumber>
    </recommendedName>
    <alternativeName>
        <fullName evidence="7">N6-L-threonylcarbamoyladenine synthase</fullName>
        <shortName evidence="7">t(6)A synthase</shortName>
    </alternativeName>
    <alternativeName>
        <fullName evidence="7">t(6)A37 threonylcarbamoyladenosine biosynthesis protein TsaD</fullName>
    </alternativeName>
    <alternativeName>
        <fullName evidence="7">tRNA threonylcarbamoyladenosine biosynthesis protein TsaD</fullName>
    </alternativeName>
</protein>
<comment type="subcellular location">
    <subcellularLocation>
        <location evidence="7">Cytoplasm</location>
    </subcellularLocation>
</comment>
<dbReference type="CDD" id="cd24133">
    <property type="entry name" value="ASKHA_NBD_TsaD_bac"/>
    <property type="match status" value="1"/>
</dbReference>
<dbReference type="PANTHER" id="PTHR11735:SF6">
    <property type="entry name" value="TRNA N6-ADENOSINE THREONYLCARBAMOYLTRANSFERASE, MITOCHONDRIAL"/>
    <property type="match status" value="1"/>
</dbReference>
<evidence type="ECO:0000259" key="8">
    <source>
        <dbReference type="Pfam" id="PF00814"/>
    </source>
</evidence>
<gene>
    <name evidence="7" type="primary">tsaD</name>
    <name evidence="9" type="ORF">NEPTK9_000658</name>
</gene>
<comment type="cofactor">
    <cofactor evidence="7">
        <name>Fe(2+)</name>
        <dbReference type="ChEBI" id="CHEBI:29033"/>
    </cofactor>
    <text evidence="7">Binds 1 Fe(2+) ion per subunit.</text>
</comment>
<feature type="binding site" evidence="7">
    <location>
        <position position="317"/>
    </location>
    <ligand>
        <name>Fe cation</name>
        <dbReference type="ChEBI" id="CHEBI:24875"/>
    </ligand>
</feature>
<comment type="function">
    <text evidence="7">Required for the formation of a threonylcarbamoyl group on adenosine at position 37 (t(6)A37) in tRNAs that read codons beginning with adenine. Is involved in the transfer of the threonylcarbamoyl moiety of threonylcarbamoyl-AMP (TC-AMP) to the N6 group of A37, together with TsaE and TsaB. TsaD likely plays a direct catalytic role in this reaction.</text>
</comment>
<comment type="catalytic activity">
    <reaction evidence="6 7">
        <text>L-threonylcarbamoyladenylate + adenosine(37) in tRNA = N(6)-L-threonylcarbamoyladenosine(37) in tRNA + AMP + H(+)</text>
        <dbReference type="Rhea" id="RHEA:37059"/>
        <dbReference type="Rhea" id="RHEA-COMP:10162"/>
        <dbReference type="Rhea" id="RHEA-COMP:10163"/>
        <dbReference type="ChEBI" id="CHEBI:15378"/>
        <dbReference type="ChEBI" id="CHEBI:73682"/>
        <dbReference type="ChEBI" id="CHEBI:74411"/>
        <dbReference type="ChEBI" id="CHEBI:74418"/>
        <dbReference type="ChEBI" id="CHEBI:456215"/>
        <dbReference type="EC" id="2.3.1.234"/>
    </reaction>
</comment>
<feature type="binding site" evidence="7">
    <location>
        <position position="197"/>
    </location>
    <ligand>
        <name>substrate</name>
    </ligand>
</feature>
<sequence>MKINRYAKILFEFLASIQMKKVLGIETSCDETAVAVVAEGKHILVNLVASQAKIHEQYGGVYPEVASRHHVDQLLPLVEEATKEHEIDLIAVANGPGLMGALLMGVTGAQALAYGWQKPLVGVNHVEAHLYAAMMEEEPRFPALGVVVSGGHTLLAKMTDICEYEILGTTVDDAVGEAFDKVAALLDFPYPGGPHIETLAKEGDPERYSFRGGRVKGRPLDFSFSGLKTNVLYQVKGAQGSRKGPTVIDEAAKKDIAASFQRAAIEDIFNKALLAAKSFDCQAIYLGGGVTQNRRLRELFETAPYPTFWPGPGLSLDNGAMIAGLGYHLYQRNHLVDIFPEKCYTRMKNN</sequence>
<evidence type="ECO:0000313" key="10">
    <source>
        <dbReference type="Proteomes" id="UP001194714"/>
    </source>
</evidence>
<keyword evidence="10" id="KW-1185">Reference proteome</keyword>
<dbReference type="PANTHER" id="PTHR11735">
    <property type="entry name" value="TRNA N6-ADENOSINE THREONYLCARBAMOYLTRANSFERASE"/>
    <property type="match status" value="1"/>
</dbReference>
<comment type="similarity">
    <text evidence="7">Belongs to the KAE1 / TsaD family.</text>
</comment>
<dbReference type="NCBIfam" id="TIGR03723">
    <property type="entry name" value="T6A_TsaD_YgjD"/>
    <property type="match status" value="1"/>
</dbReference>
<organism evidence="9 10">
    <name type="scientific">Candidatus Neptunichlamydia vexilliferae</name>
    <dbReference type="NCBI Taxonomy" id="1651774"/>
    <lineage>
        <taxon>Bacteria</taxon>
        <taxon>Pseudomonadati</taxon>
        <taxon>Chlamydiota</taxon>
        <taxon>Chlamydiia</taxon>
        <taxon>Parachlamydiales</taxon>
        <taxon>Simkaniaceae</taxon>
        <taxon>Candidatus Neptunichlamydia</taxon>
    </lineage>
</organism>